<accession>A0A1E4T0M1</accession>
<dbReference type="GO" id="GO:0046839">
    <property type="term" value="P:phospholipid dephosphorylation"/>
    <property type="evidence" value="ECO:0007669"/>
    <property type="project" value="TreeGrafter"/>
</dbReference>
<dbReference type="Gene3D" id="1.20.144.10">
    <property type="entry name" value="Phosphatidic acid phosphatase type 2/haloperoxidase"/>
    <property type="match status" value="1"/>
</dbReference>
<dbReference type="PANTHER" id="PTHR10165:SF35">
    <property type="entry name" value="RE23632P"/>
    <property type="match status" value="1"/>
</dbReference>
<dbReference type="Pfam" id="PF01569">
    <property type="entry name" value="PAP2"/>
    <property type="match status" value="1"/>
</dbReference>
<keyword evidence="4 6" id="KW-1133">Transmembrane helix</keyword>
<organism evidence="8 9">
    <name type="scientific">[Candida] arabinofermentans NRRL YB-2248</name>
    <dbReference type="NCBI Taxonomy" id="983967"/>
    <lineage>
        <taxon>Eukaryota</taxon>
        <taxon>Fungi</taxon>
        <taxon>Dikarya</taxon>
        <taxon>Ascomycota</taxon>
        <taxon>Saccharomycotina</taxon>
        <taxon>Pichiomycetes</taxon>
        <taxon>Pichiales</taxon>
        <taxon>Pichiaceae</taxon>
        <taxon>Ogataea</taxon>
        <taxon>Ogataea/Candida clade</taxon>
    </lineage>
</organism>
<feature type="transmembrane region" description="Helical" evidence="6">
    <location>
        <begin position="233"/>
        <end position="252"/>
    </location>
</feature>
<dbReference type="GO" id="GO:0016020">
    <property type="term" value="C:membrane"/>
    <property type="evidence" value="ECO:0007669"/>
    <property type="project" value="UniProtKB-SubCell"/>
</dbReference>
<feature type="transmembrane region" description="Helical" evidence="6">
    <location>
        <begin position="12"/>
        <end position="31"/>
    </location>
</feature>
<dbReference type="CDD" id="cd03390">
    <property type="entry name" value="PAP2_containing_1_like"/>
    <property type="match status" value="1"/>
</dbReference>
<sequence length="281" mass="32376">MRYETYLKKYITYWITAITIFGISTLMELNVTAFQRRFSLINPAINYPFTINEQFTNSKLALYAVLLPYCLMIVVLLIQFITNNINKVRLSHMINITTLSFLLSLSINAFITEFLKLRIGKLRPDFLSRCGADIDIDNINGNFDTSICTAPYGLFLLNDGFKSCPSGHSSFAWCGLNFFNFWLMGQFKIYSGGKKFGIGKFKIINLINIIPILLAFHIAISRSQDYRHDYIDISLGTIIGFTVSIFIYRQFFKSVYDEDSQLTLFEDDYKLLEENDVSLPI</sequence>
<dbReference type="OrthoDB" id="10030083at2759"/>
<feature type="transmembrane region" description="Helical" evidence="6">
    <location>
        <begin position="203"/>
        <end position="221"/>
    </location>
</feature>
<dbReference type="SMART" id="SM00014">
    <property type="entry name" value="acidPPc"/>
    <property type="match status" value="1"/>
</dbReference>
<dbReference type="Proteomes" id="UP000094801">
    <property type="component" value="Unassembled WGS sequence"/>
</dbReference>
<dbReference type="InterPro" id="IPR036938">
    <property type="entry name" value="PAP2/HPO_sf"/>
</dbReference>
<dbReference type="GO" id="GO:0008195">
    <property type="term" value="F:phosphatidate phosphatase activity"/>
    <property type="evidence" value="ECO:0007669"/>
    <property type="project" value="TreeGrafter"/>
</dbReference>
<feature type="domain" description="Phosphatidic acid phosphatase type 2/haloperoxidase" evidence="7">
    <location>
        <begin position="98"/>
        <end position="248"/>
    </location>
</feature>
<keyword evidence="3 6" id="KW-0812">Transmembrane</keyword>
<dbReference type="AlphaFoldDB" id="A0A1E4T0M1"/>
<evidence type="ECO:0000256" key="5">
    <source>
        <dbReference type="ARBA" id="ARBA00023136"/>
    </source>
</evidence>
<evidence type="ECO:0000256" key="1">
    <source>
        <dbReference type="ARBA" id="ARBA00004141"/>
    </source>
</evidence>
<dbReference type="SUPFAM" id="SSF48317">
    <property type="entry name" value="Acid phosphatase/Vanadium-dependent haloperoxidase"/>
    <property type="match status" value="1"/>
</dbReference>
<name>A0A1E4T0M1_9ASCO</name>
<evidence type="ECO:0000259" key="7">
    <source>
        <dbReference type="SMART" id="SM00014"/>
    </source>
</evidence>
<dbReference type="PANTHER" id="PTHR10165">
    <property type="entry name" value="LIPID PHOSPHATE PHOSPHATASE"/>
    <property type="match status" value="1"/>
</dbReference>
<dbReference type="InterPro" id="IPR043216">
    <property type="entry name" value="PAP-like"/>
</dbReference>
<protein>
    <recommendedName>
        <fullName evidence="7">Phosphatidic acid phosphatase type 2/haloperoxidase domain-containing protein</fullName>
    </recommendedName>
</protein>
<feature type="transmembrane region" description="Helical" evidence="6">
    <location>
        <begin position="60"/>
        <end position="81"/>
    </location>
</feature>
<evidence type="ECO:0000256" key="6">
    <source>
        <dbReference type="SAM" id="Phobius"/>
    </source>
</evidence>
<comment type="similarity">
    <text evidence="2">Belongs to the PA-phosphatase related phosphoesterase family.</text>
</comment>
<feature type="transmembrane region" description="Helical" evidence="6">
    <location>
        <begin position="93"/>
        <end position="115"/>
    </location>
</feature>
<proteinExistence type="inferred from homology"/>
<keyword evidence="9" id="KW-1185">Reference proteome</keyword>
<gene>
    <name evidence="8" type="ORF">CANARDRAFT_199136</name>
</gene>
<comment type="subcellular location">
    <subcellularLocation>
        <location evidence="1">Membrane</location>
        <topology evidence="1">Multi-pass membrane protein</topology>
    </subcellularLocation>
</comment>
<evidence type="ECO:0000313" key="8">
    <source>
        <dbReference type="EMBL" id="ODV85280.1"/>
    </source>
</evidence>
<evidence type="ECO:0000313" key="9">
    <source>
        <dbReference type="Proteomes" id="UP000094801"/>
    </source>
</evidence>
<evidence type="ECO:0000256" key="2">
    <source>
        <dbReference type="ARBA" id="ARBA00008816"/>
    </source>
</evidence>
<dbReference type="GO" id="GO:0006644">
    <property type="term" value="P:phospholipid metabolic process"/>
    <property type="evidence" value="ECO:0007669"/>
    <property type="project" value="InterPro"/>
</dbReference>
<reference evidence="9" key="1">
    <citation type="submission" date="2016-04" db="EMBL/GenBank/DDBJ databases">
        <title>Comparative genomics of biotechnologically important yeasts.</title>
        <authorList>
            <consortium name="DOE Joint Genome Institute"/>
            <person name="Riley R."/>
            <person name="Haridas S."/>
            <person name="Wolfe K.H."/>
            <person name="Lopes M.R."/>
            <person name="Hittinger C.T."/>
            <person name="Goker M."/>
            <person name="Salamov A."/>
            <person name="Wisecaver J."/>
            <person name="Long T.M."/>
            <person name="Aerts A.L."/>
            <person name="Barry K."/>
            <person name="Choi C."/>
            <person name="Clum A."/>
            <person name="Coughlan A.Y."/>
            <person name="Deshpande S."/>
            <person name="Douglass A.P."/>
            <person name="Hanson S.J."/>
            <person name="Klenk H.-P."/>
            <person name="Labutti K."/>
            <person name="Lapidus A."/>
            <person name="Lindquist E."/>
            <person name="Lipzen A."/>
            <person name="Meier-Kolthoff J.P."/>
            <person name="Ohm R.A."/>
            <person name="Otillar R.P."/>
            <person name="Pangilinan J."/>
            <person name="Peng Y."/>
            <person name="Rokas A."/>
            <person name="Rosa C.A."/>
            <person name="Scheuner C."/>
            <person name="Sibirny A.A."/>
            <person name="Slot J.C."/>
            <person name="Stielow J.B."/>
            <person name="Sun H."/>
            <person name="Kurtzman C.P."/>
            <person name="Blackwell M."/>
            <person name="Grigoriev I.V."/>
            <person name="Jeffries T.W."/>
        </authorList>
    </citation>
    <scope>NUCLEOTIDE SEQUENCE [LARGE SCALE GENOMIC DNA]</scope>
    <source>
        <strain evidence="9">NRRL YB-2248</strain>
    </source>
</reference>
<dbReference type="EMBL" id="KV453853">
    <property type="protein sequence ID" value="ODV85280.1"/>
    <property type="molecule type" value="Genomic_DNA"/>
</dbReference>
<evidence type="ECO:0000256" key="3">
    <source>
        <dbReference type="ARBA" id="ARBA00022692"/>
    </source>
</evidence>
<dbReference type="InterPro" id="IPR000326">
    <property type="entry name" value="PAP2/HPO"/>
</dbReference>
<evidence type="ECO:0000256" key="4">
    <source>
        <dbReference type="ARBA" id="ARBA00022989"/>
    </source>
</evidence>
<keyword evidence="5 6" id="KW-0472">Membrane</keyword>
<dbReference type="STRING" id="983967.A0A1E4T0M1"/>